<comment type="similarity">
    <text evidence="1 3">Belongs to the acetyl-CoA hydrolase/transferase family.</text>
</comment>
<feature type="binding site" evidence="3">
    <location>
        <begin position="219"/>
        <end position="223"/>
    </location>
    <ligand>
        <name>CoA</name>
        <dbReference type="ChEBI" id="CHEBI:57287"/>
    </ligand>
</feature>
<keyword evidence="3" id="KW-0443">Lipid metabolism</keyword>
<feature type="binding site" evidence="3">
    <location>
        <position position="342"/>
    </location>
    <ligand>
        <name>CoA</name>
        <dbReference type="ChEBI" id="CHEBI:57287"/>
    </ligand>
</feature>
<dbReference type="Gene3D" id="3.30.750.70">
    <property type="entry name" value="4-hydroxybutyrate coenzyme like domains"/>
    <property type="match status" value="1"/>
</dbReference>
<dbReference type="GO" id="GO:0006084">
    <property type="term" value="P:acetyl-CoA metabolic process"/>
    <property type="evidence" value="ECO:0007669"/>
    <property type="project" value="UniProtKB-UniRule"/>
</dbReference>
<evidence type="ECO:0000256" key="2">
    <source>
        <dbReference type="ARBA" id="ARBA00022679"/>
    </source>
</evidence>
<proteinExistence type="inferred from homology"/>
<evidence type="ECO:0000256" key="1">
    <source>
        <dbReference type="ARBA" id="ARBA00009632"/>
    </source>
</evidence>
<comment type="caution">
    <text evidence="6">The sequence shown here is derived from an EMBL/GenBank/DDBJ whole genome shotgun (WGS) entry which is preliminary data.</text>
</comment>
<protein>
    <recommendedName>
        <fullName evidence="3">Probable butyrate:acetyl-CoA coenzyme A-transferase</fullName>
        <shortName evidence="3">Butyrate CoA-transferase</shortName>
        <ecNumber evidence="3">2.8.3.-</ecNumber>
    </recommendedName>
</protein>
<dbReference type="InterPro" id="IPR023990">
    <property type="entry name" value="Butryl-CoA_acetate_CoA_Tfrase"/>
</dbReference>
<dbReference type="RefSeq" id="WP_066671482.1">
    <property type="nucleotide sequence ID" value="NZ_LYVF01000197.1"/>
</dbReference>
<organism evidence="6 7">
    <name type="scientific">Desulfotomaculum copahuensis</name>
    <dbReference type="NCBI Taxonomy" id="1838280"/>
    <lineage>
        <taxon>Bacteria</taxon>
        <taxon>Bacillati</taxon>
        <taxon>Bacillota</taxon>
        <taxon>Clostridia</taxon>
        <taxon>Eubacteriales</taxon>
        <taxon>Desulfotomaculaceae</taxon>
        <taxon>Desulfotomaculum</taxon>
    </lineage>
</organism>
<evidence type="ECO:0000256" key="3">
    <source>
        <dbReference type="HAMAP-Rule" id="MF_03228"/>
    </source>
</evidence>
<evidence type="ECO:0000313" key="6">
    <source>
        <dbReference type="EMBL" id="OAT79397.1"/>
    </source>
</evidence>
<dbReference type="InterPro" id="IPR026888">
    <property type="entry name" value="AcetylCoA_hyd_C"/>
</dbReference>
<keyword evidence="3" id="KW-0963">Cytoplasm</keyword>
<dbReference type="GO" id="GO:0008775">
    <property type="term" value="F:acetate CoA-transferase activity"/>
    <property type="evidence" value="ECO:0007669"/>
    <property type="project" value="InterPro"/>
</dbReference>
<dbReference type="AlphaFoldDB" id="A0A1B7LAN1"/>
<comment type="catalytic activity">
    <reaction evidence="3">
        <text>butanoate + acetyl-CoA = butanoyl-CoA + acetate</text>
        <dbReference type="Rhea" id="RHEA:30071"/>
        <dbReference type="ChEBI" id="CHEBI:17968"/>
        <dbReference type="ChEBI" id="CHEBI:30089"/>
        <dbReference type="ChEBI" id="CHEBI:57288"/>
        <dbReference type="ChEBI" id="CHEBI:57371"/>
    </reaction>
</comment>
<dbReference type="PANTHER" id="PTHR21432:SF20">
    <property type="entry name" value="ACETYL-COA HYDROLASE"/>
    <property type="match status" value="1"/>
</dbReference>
<keyword evidence="3" id="KW-0276">Fatty acid metabolism</keyword>
<feature type="binding site" evidence="3">
    <location>
        <position position="319"/>
    </location>
    <ligand>
        <name>CoA</name>
        <dbReference type="ChEBI" id="CHEBI:57287"/>
    </ligand>
</feature>
<dbReference type="OrthoDB" id="9801795at2"/>
<evidence type="ECO:0000259" key="5">
    <source>
        <dbReference type="Pfam" id="PF13336"/>
    </source>
</evidence>
<sequence>MNYREEYRRKLVSADEAVKVVKPGDWVDYGQFGGQVVDLDAALARRKNELHDVRIRAVTRVVGAPKVVQVDPEQRHFIYNNWHFSGGDRKLCDQGLCYYIPILYREVPTYYRENMDVDVCMLTVTPMDEHGCFNFGFNNSATLAAIERARVVIVEVNENMPRCLGGNQEFVHISDVDYIVESSNWPVPELPQPEINACDARIAKIIVQSIEDGSCIQLGIGSLPNAVGKLIACSDLKDLGVHTEMMVDAMMDMYLAGKITGKRKNIDKGKMVFTFALGSKKLYRFLNNNPLCASYPVDYTNSPQIISQNDRVVAINNAVEIDLFGQVCSESAGTRQISGTGGQVDFTEGAFLSRGGKAFICISSTFEDKNGQLHSRITPTLSPGAIVTTSRSTVMYVVTEYGMVNLKGKSTWERAEALISIAHPDFREELIKAAEKMKIWTRSNRISTDYSTSAPELSWRAVG</sequence>
<comment type="pathway">
    <text evidence="3">Lipid metabolism; butanoate metabolism.</text>
</comment>
<dbReference type="STRING" id="1838280.A6M21_01285"/>
<feature type="active site" description="5-glutamyl coenzyme A thioester intermediate" evidence="3">
    <location>
        <position position="244"/>
    </location>
</feature>
<gene>
    <name evidence="6" type="ORF">A6M21_01285</name>
</gene>
<dbReference type="GO" id="GO:0005737">
    <property type="term" value="C:cytoplasm"/>
    <property type="evidence" value="ECO:0007669"/>
    <property type="project" value="UniProtKB-SubCell"/>
</dbReference>
<evidence type="ECO:0000313" key="7">
    <source>
        <dbReference type="Proteomes" id="UP000078532"/>
    </source>
</evidence>
<reference evidence="6 7" key="1">
    <citation type="submission" date="2016-04" db="EMBL/GenBank/DDBJ databases">
        <authorList>
            <person name="Evans L.H."/>
            <person name="Alamgir A."/>
            <person name="Owens N."/>
            <person name="Weber N.D."/>
            <person name="Virtaneva K."/>
            <person name="Barbian K."/>
            <person name="Babar A."/>
            <person name="Rosenke K."/>
        </authorList>
    </citation>
    <scope>NUCLEOTIDE SEQUENCE [LARGE SCALE GENOMIC DNA]</scope>
    <source>
        <strain evidence="6 7">LMa1</strain>
    </source>
</reference>
<feature type="domain" description="Acetyl-CoA hydrolase/transferase C-terminal" evidence="5">
    <location>
        <begin position="278"/>
        <end position="434"/>
    </location>
</feature>
<name>A0A1B7LAN1_9FIRM</name>
<dbReference type="Pfam" id="PF02550">
    <property type="entry name" value="AcetylCoA_hydro"/>
    <property type="match status" value="1"/>
</dbReference>
<dbReference type="PANTHER" id="PTHR21432">
    <property type="entry name" value="ACETYL-COA HYDROLASE-RELATED"/>
    <property type="match status" value="1"/>
</dbReference>
<dbReference type="Gene3D" id="3.40.1080.10">
    <property type="entry name" value="Glutaconate Coenzyme A-transferase"/>
    <property type="match status" value="1"/>
</dbReference>
<dbReference type="SUPFAM" id="SSF100950">
    <property type="entry name" value="NagB/RpiA/CoA transferase-like"/>
    <property type="match status" value="2"/>
</dbReference>
<dbReference type="UniPathway" id="UPA00863"/>
<dbReference type="InterPro" id="IPR003702">
    <property type="entry name" value="ActCoA_hydro_N"/>
</dbReference>
<comment type="function">
    <text evidence="3">Coenzyme A-transferase that converts butyrate to butyryl-CoA.</text>
</comment>
<dbReference type="HAMAP" id="MF_03228">
    <property type="entry name" value="But_CoA_trans"/>
    <property type="match status" value="1"/>
</dbReference>
<keyword evidence="7" id="KW-1185">Reference proteome</keyword>
<dbReference type="Pfam" id="PF13336">
    <property type="entry name" value="AcetylCoA_hyd_C"/>
    <property type="match status" value="1"/>
</dbReference>
<accession>A0A1B7LAN1</accession>
<evidence type="ECO:0000259" key="4">
    <source>
        <dbReference type="Pfam" id="PF02550"/>
    </source>
</evidence>
<dbReference type="InterPro" id="IPR037171">
    <property type="entry name" value="NagB/RpiA_transferase-like"/>
</dbReference>
<feature type="domain" description="Acetyl-CoA hydrolase/transferase N-terminal" evidence="4">
    <location>
        <begin position="3"/>
        <end position="189"/>
    </location>
</feature>
<dbReference type="EMBL" id="LYVF01000197">
    <property type="protein sequence ID" value="OAT79397.1"/>
    <property type="molecule type" value="Genomic_DNA"/>
</dbReference>
<dbReference type="InterPro" id="IPR038460">
    <property type="entry name" value="AcetylCoA_hyd_C_sf"/>
</dbReference>
<keyword evidence="2 3" id="KW-0808">Transferase</keyword>
<dbReference type="InterPro" id="IPR046433">
    <property type="entry name" value="ActCoA_hydro"/>
</dbReference>
<dbReference type="GO" id="GO:0019605">
    <property type="term" value="P:butyrate metabolic process"/>
    <property type="evidence" value="ECO:0007669"/>
    <property type="project" value="UniProtKB-UniRule"/>
</dbReference>
<comment type="subcellular location">
    <subcellularLocation>
        <location evidence="3">Cytoplasm</location>
    </subcellularLocation>
</comment>
<dbReference type="Proteomes" id="UP000078532">
    <property type="component" value="Unassembled WGS sequence"/>
</dbReference>
<dbReference type="GO" id="GO:0006083">
    <property type="term" value="P:acetate metabolic process"/>
    <property type="evidence" value="ECO:0007669"/>
    <property type="project" value="InterPro"/>
</dbReference>
<dbReference type="EC" id="2.8.3.-" evidence="3"/>
<dbReference type="Gene3D" id="3.40.1080.20">
    <property type="entry name" value="Acetyl-CoA hydrolase/transferase C-terminal domain"/>
    <property type="match status" value="1"/>
</dbReference>